<evidence type="ECO:0000256" key="10">
    <source>
        <dbReference type="SAM" id="MobiDB-lite"/>
    </source>
</evidence>
<evidence type="ECO:0000256" key="1">
    <source>
        <dbReference type="ARBA" id="ARBA00009903"/>
    </source>
</evidence>
<keyword evidence="5" id="KW-0547">Nucleotide-binding</keyword>
<dbReference type="FunFam" id="1.10.510.10:FF:000028">
    <property type="entry name" value="serine/threonine-protein kinase D6PK-like"/>
    <property type="match status" value="1"/>
</dbReference>
<dbReference type="Pfam" id="PF00069">
    <property type="entry name" value="Pkinase"/>
    <property type="match status" value="2"/>
</dbReference>
<dbReference type="AlphaFoldDB" id="A0AAN7QZS3"/>
<keyword evidence="7" id="KW-0067">ATP-binding</keyword>
<protein>
    <recommendedName>
        <fullName evidence="2">non-specific serine/threonine protein kinase</fullName>
        <ecNumber evidence="2">2.7.11.1</ecNumber>
    </recommendedName>
</protein>
<evidence type="ECO:0000256" key="5">
    <source>
        <dbReference type="ARBA" id="ARBA00022741"/>
    </source>
</evidence>
<dbReference type="PROSITE" id="PS50011">
    <property type="entry name" value="PROTEIN_KINASE_DOM"/>
    <property type="match status" value="1"/>
</dbReference>
<dbReference type="PANTHER" id="PTHR45637">
    <property type="entry name" value="FLIPPASE KINASE 1-RELATED"/>
    <property type="match status" value="1"/>
</dbReference>
<dbReference type="Gene3D" id="3.30.200.20">
    <property type="entry name" value="Phosphorylase Kinase, domain 1"/>
    <property type="match status" value="1"/>
</dbReference>
<dbReference type="InterPro" id="IPR008271">
    <property type="entry name" value="Ser/Thr_kinase_AS"/>
</dbReference>
<evidence type="ECO:0000256" key="4">
    <source>
        <dbReference type="ARBA" id="ARBA00022679"/>
    </source>
</evidence>
<evidence type="ECO:0000313" key="13">
    <source>
        <dbReference type="Proteomes" id="UP001346149"/>
    </source>
</evidence>
<dbReference type="FunFam" id="1.10.510.10:FF:000020">
    <property type="entry name" value="serine/threonine-protein kinase D6PK-like"/>
    <property type="match status" value="1"/>
</dbReference>
<dbReference type="InterPro" id="IPR011009">
    <property type="entry name" value="Kinase-like_dom_sf"/>
</dbReference>
<evidence type="ECO:0000256" key="3">
    <source>
        <dbReference type="ARBA" id="ARBA00022527"/>
    </source>
</evidence>
<proteinExistence type="inferred from homology"/>
<evidence type="ECO:0000313" key="12">
    <source>
        <dbReference type="EMBL" id="KAK4782656.1"/>
    </source>
</evidence>
<dbReference type="EMBL" id="JAXQNO010000015">
    <property type="protein sequence ID" value="KAK4782656.1"/>
    <property type="molecule type" value="Genomic_DNA"/>
</dbReference>
<feature type="domain" description="Protein kinase" evidence="11">
    <location>
        <begin position="114"/>
        <end position="443"/>
    </location>
</feature>
<dbReference type="PROSITE" id="PS00108">
    <property type="entry name" value="PROTEIN_KINASE_ST"/>
    <property type="match status" value="1"/>
</dbReference>
<comment type="caution">
    <text evidence="12">The sequence shown here is derived from an EMBL/GenBank/DDBJ whole genome shotgun (WGS) entry which is preliminary data.</text>
</comment>
<keyword evidence="3" id="KW-0723">Serine/threonine-protein kinase</keyword>
<evidence type="ECO:0000256" key="8">
    <source>
        <dbReference type="ARBA" id="ARBA00047899"/>
    </source>
</evidence>
<dbReference type="SMART" id="SM00220">
    <property type="entry name" value="S_TKc"/>
    <property type="match status" value="1"/>
</dbReference>
<dbReference type="Gene3D" id="1.10.510.10">
    <property type="entry name" value="Transferase(Phosphotransferase) domain 1"/>
    <property type="match status" value="1"/>
</dbReference>
<organism evidence="12 13">
    <name type="scientific">Trapa natans</name>
    <name type="common">Water chestnut</name>
    <dbReference type="NCBI Taxonomy" id="22666"/>
    <lineage>
        <taxon>Eukaryota</taxon>
        <taxon>Viridiplantae</taxon>
        <taxon>Streptophyta</taxon>
        <taxon>Embryophyta</taxon>
        <taxon>Tracheophyta</taxon>
        <taxon>Spermatophyta</taxon>
        <taxon>Magnoliopsida</taxon>
        <taxon>eudicotyledons</taxon>
        <taxon>Gunneridae</taxon>
        <taxon>Pentapetalae</taxon>
        <taxon>rosids</taxon>
        <taxon>malvids</taxon>
        <taxon>Myrtales</taxon>
        <taxon>Lythraceae</taxon>
        <taxon>Trapa</taxon>
    </lineage>
</organism>
<feature type="compositionally biased region" description="Polar residues" evidence="10">
    <location>
        <begin position="53"/>
        <end position="85"/>
    </location>
</feature>
<dbReference type="SUPFAM" id="SSF56112">
    <property type="entry name" value="Protein kinase-like (PK-like)"/>
    <property type="match status" value="1"/>
</dbReference>
<dbReference type="EC" id="2.7.11.1" evidence="2"/>
<evidence type="ECO:0000259" key="11">
    <source>
        <dbReference type="PROSITE" id="PS50011"/>
    </source>
</evidence>
<comment type="catalytic activity">
    <reaction evidence="9">
        <text>L-seryl-[protein] + ATP = O-phospho-L-seryl-[protein] + ADP + H(+)</text>
        <dbReference type="Rhea" id="RHEA:17989"/>
        <dbReference type="Rhea" id="RHEA-COMP:9863"/>
        <dbReference type="Rhea" id="RHEA-COMP:11604"/>
        <dbReference type="ChEBI" id="CHEBI:15378"/>
        <dbReference type="ChEBI" id="CHEBI:29999"/>
        <dbReference type="ChEBI" id="CHEBI:30616"/>
        <dbReference type="ChEBI" id="CHEBI:83421"/>
        <dbReference type="ChEBI" id="CHEBI:456216"/>
        <dbReference type="EC" id="2.7.11.1"/>
    </reaction>
</comment>
<accession>A0AAN7QZS3</accession>
<name>A0AAN7QZS3_TRANT</name>
<comment type="similarity">
    <text evidence="1">Belongs to the protein kinase superfamily. AGC Ser/Thr protein kinase family.</text>
</comment>
<gene>
    <name evidence="12" type="ORF">SAY86_007030</name>
</gene>
<reference evidence="12 13" key="1">
    <citation type="journal article" date="2023" name="Hortic Res">
        <title>Pangenome of water caltrop reveals structural variations and asymmetric subgenome divergence after allopolyploidization.</title>
        <authorList>
            <person name="Zhang X."/>
            <person name="Chen Y."/>
            <person name="Wang L."/>
            <person name="Yuan Y."/>
            <person name="Fang M."/>
            <person name="Shi L."/>
            <person name="Lu R."/>
            <person name="Comes H.P."/>
            <person name="Ma Y."/>
            <person name="Chen Y."/>
            <person name="Huang G."/>
            <person name="Zhou Y."/>
            <person name="Zheng Z."/>
            <person name="Qiu Y."/>
        </authorList>
    </citation>
    <scope>NUCLEOTIDE SEQUENCE [LARGE SCALE GENOMIC DNA]</scope>
    <source>
        <strain evidence="12">F231</strain>
    </source>
</reference>
<keyword evidence="4" id="KW-0808">Transferase</keyword>
<keyword evidence="13" id="KW-1185">Reference proteome</keyword>
<evidence type="ECO:0000256" key="7">
    <source>
        <dbReference type="ARBA" id="ARBA00022840"/>
    </source>
</evidence>
<dbReference type="GO" id="GO:0005524">
    <property type="term" value="F:ATP binding"/>
    <property type="evidence" value="ECO:0007669"/>
    <property type="project" value="UniProtKB-KW"/>
</dbReference>
<evidence type="ECO:0000256" key="6">
    <source>
        <dbReference type="ARBA" id="ARBA00022777"/>
    </source>
</evidence>
<dbReference type="GO" id="GO:0004674">
    <property type="term" value="F:protein serine/threonine kinase activity"/>
    <property type="evidence" value="ECO:0007669"/>
    <property type="project" value="UniProtKB-KW"/>
</dbReference>
<sequence length="484" mass="53794">MVYFTSCRPCHALQKPFSLTLTTQHLLHCNATYHSPYISAVPMQRSAAEDLRSSSSPATSPTGVDTVNPSKSSGSETAASPSTNLHRLLQCGDPRKDVILRATSHRPALGLRDLRFIYRLGSGDIGRVYLVEVKGYSEANFAAKVMDRKELAARNKEGRAKIERSILQMLDHPFLPTLYATFECTRWSCLLTEFCPGGDLHVLRQRQPDRRFHEKAVRFYASEVVVALEYLHMMGIIYRDLKPENVLVRSDGHIMLTDFDLSLKTDSPPSATAQIFSHHQSAGATSVDTPTFVASSCILPSCIVPAISCFRRKHRRRKKPGRRLSIASLEIVAEPVDVRSMSFVGTHEYLAPEIVSGEGHGSAVDWWTLGVFIFEMFYGTTPFKGGDDELTLANIVARALEFPEDPAVPESVKDLIRRLLIKDPSKRLGSSMGASAVKRHGFFEGVNWALLRCTKPPYIPGPVNYKVLIQSDSSATADNSVEYY</sequence>
<evidence type="ECO:0000256" key="9">
    <source>
        <dbReference type="ARBA" id="ARBA00048679"/>
    </source>
</evidence>
<feature type="region of interest" description="Disordered" evidence="10">
    <location>
        <begin position="48"/>
        <end position="86"/>
    </location>
</feature>
<dbReference type="Proteomes" id="UP001346149">
    <property type="component" value="Unassembled WGS sequence"/>
</dbReference>
<keyword evidence="6" id="KW-0418">Kinase</keyword>
<evidence type="ECO:0000256" key="2">
    <source>
        <dbReference type="ARBA" id="ARBA00012513"/>
    </source>
</evidence>
<comment type="catalytic activity">
    <reaction evidence="8">
        <text>L-threonyl-[protein] + ATP = O-phospho-L-threonyl-[protein] + ADP + H(+)</text>
        <dbReference type="Rhea" id="RHEA:46608"/>
        <dbReference type="Rhea" id="RHEA-COMP:11060"/>
        <dbReference type="Rhea" id="RHEA-COMP:11605"/>
        <dbReference type="ChEBI" id="CHEBI:15378"/>
        <dbReference type="ChEBI" id="CHEBI:30013"/>
        <dbReference type="ChEBI" id="CHEBI:30616"/>
        <dbReference type="ChEBI" id="CHEBI:61977"/>
        <dbReference type="ChEBI" id="CHEBI:456216"/>
        <dbReference type="EC" id="2.7.11.1"/>
    </reaction>
</comment>
<dbReference type="CDD" id="cd05574">
    <property type="entry name" value="STKc_phototropin_like"/>
    <property type="match status" value="1"/>
</dbReference>
<dbReference type="InterPro" id="IPR000719">
    <property type="entry name" value="Prot_kinase_dom"/>
</dbReference>